<comment type="caution">
    <text evidence="1">The sequence shown here is derived from an EMBL/GenBank/DDBJ whole genome shotgun (WGS) entry which is preliminary data.</text>
</comment>
<reference evidence="1" key="1">
    <citation type="submission" date="2022-11" db="EMBL/GenBank/DDBJ databases">
        <authorList>
            <person name="Kikuchi T."/>
        </authorList>
    </citation>
    <scope>NUCLEOTIDE SEQUENCE</scope>
    <source>
        <strain evidence="1">PS1010</strain>
    </source>
</reference>
<dbReference type="AlphaFoldDB" id="A0A9P1IUK2"/>
<accession>A0A9P1IUK2</accession>
<sequence>MSATSSKSENFGKATYLTGRGKNKVLTYMSKKSKTLVYEFMVASKFKTPGLVSWKCVSCAKLKNDYRSMGSKLNKKIPLILVDNDIIKEDPERPLNAEHFCTGKDIIESVVNRSRLEFLSRQEPMDKATLHSEVLEFSKTLGEQGQFPLNPKEKKMVQRYIVGNIPTLYEGAQRRRDFKRGIRKEFFYGFPNPNKKKNAHGTLLLPVATRSEPPKSSPEPRVSEFVEVCYEDDDEQGTSTGVYYTSDGPSTSAEELVEEIIVEEIEEVIETCDPPPPLSPQQNVHGDMVYGDMQHVAYDIELG</sequence>
<dbReference type="Proteomes" id="UP001152747">
    <property type="component" value="Unassembled WGS sequence"/>
</dbReference>
<proteinExistence type="predicted"/>
<evidence type="ECO:0000313" key="2">
    <source>
        <dbReference type="Proteomes" id="UP001152747"/>
    </source>
</evidence>
<protein>
    <submittedName>
        <fullName evidence="1">Uncharacterized protein</fullName>
    </submittedName>
</protein>
<evidence type="ECO:0000313" key="1">
    <source>
        <dbReference type="EMBL" id="CAI5451517.1"/>
    </source>
</evidence>
<keyword evidence="2" id="KW-1185">Reference proteome</keyword>
<dbReference type="EMBL" id="CANHGI010000005">
    <property type="protein sequence ID" value="CAI5451517.1"/>
    <property type="molecule type" value="Genomic_DNA"/>
</dbReference>
<gene>
    <name evidence="1" type="ORF">CAMP_LOCUS14154</name>
</gene>
<dbReference type="OrthoDB" id="5811900at2759"/>
<name>A0A9P1IUK2_9PELO</name>
<organism evidence="1 2">
    <name type="scientific">Caenorhabditis angaria</name>
    <dbReference type="NCBI Taxonomy" id="860376"/>
    <lineage>
        <taxon>Eukaryota</taxon>
        <taxon>Metazoa</taxon>
        <taxon>Ecdysozoa</taxon>
        <taxon>Nematoda</taxon>
        <taxon>Chromadorea</taxon>
        <taxon>Rhabditida</taxon>
        <taxon>Rhabditina</taxon>
        <taxon>Rhabditomorpha</taxon>
        <taxon>Rhabditoidea</taxon>
        <taxon>Rhabditidae</taxon>
        <taxon>Peloderinae</taxon>
        <taxon>Caenorhabditis</taxon>
    </lineage>
</organism>